<dbReference type="Proteomes" id="UP000225706">
    <property type="component" value="Unassembled WGS sequence"/>
</dbReference>
<protein>
    <submittedName>
        <fullName evidence="4">Ankyrin repeat-containing protein kinase A</fullName>
    </submittedName>
</protein>
<proteinExistence type="predicted"/>
<dbReference type="InterPro" id="IPR001245">
    <property type="entry name" value="Ser-Thr/Tyr_kinase_cat_dom"/>
</dbReference>
<dbReference type="OrthoDB" id="4062651at2759"/>
<dbReference type="STRING" id="50429.A0A2B4RCP3"/>
<evidence type="ECO:0000256" key="1">
    <source>
        <dbReference type="SAM" id="MobiDB-lite"/>
    </source>
</evidence>
<feature type="region of interest" description="Disordered" evidence="1">
    <location>
        <begin position="178"/>
        <end position="421"/>
    </location>
</feature>
<evidence type="ECO:0000259" key="3">
    <source>
        <dbReference type="PROSITE" id="PS50011"/>
    </source>
</evidence>
<feature type="compositionally biased region" description="Polar residues" evidence="1">
    <location>
        <begin position="236"/>
        <end position="248"/>
    </location>
</feature>
<dbReference type="PANTHER" id="PTHR26392:SF92">
    <property type="entry name" value="PROTEIN KINASE DOMAIN-CONTAINING PROTEIN"/>
    <property type="match status" value="1"/>
</dbReference>
<dbReference type="InterPro" id="IPR000719">
    <property type="entry name" value="Prot_kinase_dom"/>
</dbReference>
<feature type="compositionally biased region" description="Polar residues" evidence="1">
    <location>
        <begin position="326"/>
        <end position="338"/>
    </location>
</feature>
<dbReference type="GO" id="GO:0004672">
    <property type="term" value="F:protein kinase activity"/>
    <property type="evidence" value="ECO:0007669"/>
    <property type="project" value="InterPro"/>
</dbReference>
<dbReference type="InterPro" id="IPR011009">
    <property type="entry name" value="Kinase-like_dom_sf"/>
</dbReference>
<dbReference type="GO" id="GO:0005524">
    <property type="term" value="F:ATP binding"/>
    <property type="evidence" value="ECO:0007669"/>
    <property type="project" value="InterPro"/>
</dbReference>
<keyword evidence="2" id="KW-0732">Signal</keyword>
<name>A0A2B4RCP3_STYPI</name>
<evidence type="ECO:0000256" key="2">
    <source>
        <dbReference type="SAM" id="SignalP"/>
    </source>
</evidence>
<dbReference type="EMBL" id="LSMT01000574">
    <property type="protein sequence ID" value="PFX16124.1"/>
    <property type="molecule type" value="Genomic_DNA"/>
</dbReference>
<feature type="domain" description="Protein kinase" evidence="3">
    <location>
        <begin position="1"/>
        <end position="173"/>
    </location>
</feature>
<feature type="signal peptide" evidence="2">
    <location>
        <begin position="1"/>
        <end position="21"/>
    </location>
</feature>
<reference evidence="5" key="1">
    <citation type="journal article" date="2017" name="bioRxiv">
        <title>Comparative analysis of the genomes of Stylophora pistillata and Acropora digitifera provides evidence for extensive differences between species of corals.</title>
        <authorList>
            <person name="Voolstra C.R."/>
            <person name="Li Y."/>
            <person name="Liew Y.J."/>
            <person name="Baumgarten S."/>
            <person name="Zoccola D."/>
            <person name="Flot J.-F."/>
            <person name="Tambutte S."/>
            <person name="Allemand D."/>
            <person name="Aranda M."/>
        </authorList>
    </citation>
    <scope>NUCLEOTIDE SEQUENCE [LARGE SCALE GENOMIC DNA]</scope>
</reference>
<feature type="compositionally biased region" description="Polar residues" evidence="1">
    <location>
        <begin position="281"/>
        <end position="293"/>
    </location>
</feature>
<evidence type="ECO:0000313" key="5">
    <source>
        <dbReference type="Proteomes" id="UP000225706"/>
    </source>
</evidence>
<keyword evidence="4" id="KW-0808">Transferase</keyword>
<keyword evidence="5" id="KW-1185">Reference proteome</keyword>
<comment type="caution">
    <text evidence="4">The sequence shown here is derived from an EMBL/GenBank/DDBJ whole genome shotgun (WGS) entry which is preliminary data.</text>
</comment>
<dbReference type="PANTHER" id="PTHR26392">
    <property type="entry name" value="MITOGEN-ACTIVATED PROTEIN KINASE KINASE KINASE 7-RELATED"/>
    <property type="match status" value="1"/>
</dbReference>
<feature type="chain" id="PRO_5012812337" evidence="2">
    <location>
        <begin position="22"/>
        <end position="421"/>
    </location>
</feature>
<dbReference type="AlphaFoldDB" id="A0A2B4RCP3"/>
<dbReference type="SUPFAM" id="SSF56112">
    <property type="entry name" value="Protein kinase-like (PK-like)"/>
    <property type="match status" value="1"/>
</dbReference>
<accession>A0A2B4RCP3</accession>
<organism evidence="4 5">
    <name type="scientific">Stylophora pistillata</name>
    <name type="common">Smooth cauliflower coral</name>
    <dbReference type="NCBI Taxonomy" id="50429"/>
    <lineage>
        <taxon>Eukaryota</taxon>
        <taxon>Metazoa</taxon>
        <taxon>Cnidaria</taxon>
        <taxon>Anthozoa</taxon>
        <taxon>Hexacorallia</taxon>
        <taxon>Scleractinia</taxon>
        <taxon>Astrocoeniina</taxon>
        <taxon>Pocilloporidae</taxon>
        <taxon>Stylophora</taxon>
    </lineage>
</organism>
<dbReference type="Pfam" id="PF07714">
    <property type="entry name" value="PK_Tyr_Ser-Thr"/>
    <property type="match status" value="1"/>
</dbReference>
<gene>
    <name evidence="4" type="primary">arkA</name>
    <name evidence="4" type="ORF">AWC38_SpisGene19628</name>
</gene>
<evidence type="ECO:0000313" key="4">
    <source>
        <dbReference type="EMBL" id="PFX16124.1"/>
    </source>
</evidence>
<keyword evidence="4" id="KW-0418">Kinase</keyword>
<sequence>MLLSLRVQMCLLSSVEFLSLAWRNDAVWFLYLVLNSFSLTDDNKVKLIEVGIAKHEREISGTSRDILTYLAPEVLAGKTYNTKADMYSFGVILWEMWYAETAFQPEVIPHSPFQLTRVTVTEIKALRPKHIEGTHKPWGTWKAVMESCWESEPRHRMTAANCRQELGKLRQRIQKKTSSGLAVKDFPLPEATQSQTTAESSQISLKPEPMTKSEQLRAPPPTKPKPKRSYVAIEEATQSQSTAESSPISLKPEPITKPEQQRTPPPTKPKPKRSSVAIEEATQSQSTAESSPITLKPEPITKPEQQRTPPPTKPKPKRSSVAIEEATQSQLTAESSPITLKPEPNTKTEQQRTSPPMKPRPKRSSVVIEEATQSQSTAKSSPITFKPKPITKTEQQRTLPPTKPKPKRISVAFEDNVQFQG</sequence>
<feature type="compositionally biased region" description="Polar residues" evidence="1">
    <location>
        <begin position="371"/>
        <end position="383"/>
    </location>
</feature>
<feature type="compositionally biased region" description="Polar residues" evidence="1">
    <location>
        <begin position="191"/>
        <end position="204"/>
    </location>
</feature>
<dbReference type="PROSITE" id="PS50011">
    <property type="entry name" value="PROTEIN_KINASE_DOM"/>
    <property type="match status" value="1"/>
</dbReference>
<dbReference type="Gene3D" id="1.10.510.10">
    <property type="entry name" value="Transferase(Phosphotransferase) domain 1"/>
    <property type="match status" value="1"/>
</dbReference>